<evidence type="ECO:0000259" key="5">
    <source>
        <dbReference type="SMART" id="SM00849"/>
    </source>
</evidence>
<dbReference type="EMBL" id="UFYW01000001">
    <property type="protein sequence ID" value="STD82434.1"/>
    <property type="molecule type" value="Genomic_DNA"/>
</dbReference>
<dbReference type="PANTHER" id="PTHR46233:SF3">
    <property type="entry name" value="HYDROXYACYLGLUTATHIONE HYDROLASE GLOC"/>
    <property type="match status" value="1"/>
</dbReference>
<dbReference type="InterPro" id="IPR001279">
    <property type="entry name" value="Metallo-B-lactamas"/>
</dbReference>
<evidence type="ECO:0000313" key="12">
    <source>
        <dbReference type="Proteomes" id="UP000254807"/>
    </source>
</evidence>
<organism evidence="9 13">
    <name type="scientific">Enterococcus gallinarum</name>
    <dbReference type="NCBI Taxonomy" id="1353"/>
    <lineage>
        <taxon>Bacteria</taxon>
        <taxon>Bacillati</taxon>
        <taxon>Bacillota</taxon>
        <taxon>Bacilli</taxon>
        <taxon>Lactobacillales</taxon>
        <taxon>Enterococcaceae</taxon>
        <taxon>Enterococcus</taxon>
    </lineage>
</organism>
<dbReference type="AlphaFoldDB" id="A0A1L8TUV0"/>
<keyword evidence="2" id="KW-0479">Metal-binding</keyword>
<keyword evidence="3 9" id="KW-0378">Hydrolase</keyword>
<evidence type="ECO:0000313" key="11">
    <source>
        <dbReference type="EMBL" id="STD82434.1"/>
    </source>
</evidence>
<dbReference type="EMBL" id="JASUBT010000005">
    <property type="protein sequence ID" value="MDL4935682.1"/>
    <property type="molecule type" value="Genomic_DNA"/>
</dbReference>
<gene>
    <name evidence="10" type="ORF">EGM181_08935</name>
    <name evidence="9" type="ORF">GTI89_00055</name>
    <name evidence="6" type="ORF">HWH42_13150</name>
    <name evidence="11" type="ORF">NCTC12360_00863</name>
    <name evidence="8" type="ORF">P7E30_16650</name>
    <name evidence="7" type="ORF">QRX88_08155</name>
</gene>
<dbReference type="CDD" id="cd06262">
    <property type="entry name" value="metallo-hydrolase-like_MBL-fold"/>
    <property type="match status" value="1"/>
</dbReference>
<keyword evidence="4" id="KW-0862">Zinc</keyword>
<dbReference type="Proteomes" id="UP001241571">
    <property type="component" value="Unassembled WGS sequence"/>
</dbReference>
<evidence type="ECO:0000313" key="6">
    <source>
        <dbReference type="EMBL" id="MBA0973513.1"/>
    </source>
</evidence>
<evidence type="ECO:0000313" key="9">
    <source>
        <dbReference type="EMBL" id="MXS24486.1"/>
    </source>
</evidence>
<dbReference type="Pfam" id="PF00753">
    <property type="entry name" value="Lactamase_B"/>
    <property type="match status" value="1"/>
</dbReference>
<evidence type="ECO:0000313" key="13">
    <source>
        <dbReference type="Proteomes" id="UP000439965"/>
    </source>
</evidence>
<reference evidence="7 16" key="6">
    <citation type="submission" date="2023-06" db="EMBL/GenBank/DDBJ databases">
        <title>Acute promotion of culturable opportunistic pathogens and persistent increase of antibiotic resistance following antibiotic exposure in mouse gut microbiota.</title>
        <authorList>
            <person name="Li L."/>
            <person name="Wang B."/>
            <person name="Sun Y."/>
            <person name="Wang M."/>
            <person name="Xu H."/>
        </authorList>
    </citation>
    <scope>NUCLEOTIDE SEQUENCE [LARGE SCALE GENOMIC DNA]</scope>
    <source>
        <strain evidence="7 16">CRI2_2</strain>
    </source>
</reference>
<evidence type="ECO:0000313" key="8">
    <source>
        <dbReference type="EMBL" id="MDT2691805.1"/>
    </source>
</evidence>
<reference evidence="9 13" key="2">
    <citation type="submission" date="2019-04" db="EMBL/GenBank/DDBJ databases">
        <title>Step-wise assembly of the neonatal virome modulated by breast feeding.</title>
        <authorList>
            <person name="Liang G."/>
            <person name="Bushman F."/>
        </authorList>
    </citation>
    <scope>NUCLEOTIDE SEQUENCE [LARGE SCALE GENOMIC DNA]</scope>
    <source>
        <strain evidence="9 13">E3404</strain>
    </source>
</reference>
<evidence type="ECO:0000256" key="3">
    <source>
        <dbReference type="ARBA" id="ARBA00022801"/>
    </source>
</evidence>
<evidence type="ECO:0000313" key="15">
    <source>
        <dbReference type="Proteomes" id="UP000571857"/>
    </source>
</evidence>
<evidence type="ECO:0000313" key="7">
    <source>
        <dbReference type="EMBL" id="MDL4935682.1"/>
    </source>
</evidence>
<dbReference type="Gene3D" id="3.60.15.10">
    <property type="entry name" value="Ribonuclease Z/Hydroxyacylglutathione hydrolase-like"/>
    <property type="match status" value="1"/>
</dbReference>
<dbReference type="GO" id="GO:0016787">
    <property type="term" value="F:hydrolase activity"/>
    <property type="evidence" value="ECO:0007669"/>
    <property type="project" value="UniProtKB-KW"/>
</dbReference>
<dbReference type="GeneID" id="93224131"/>
<evidence type="ECO:0000313" key="10">
    <source>
        <dbReference type="EMBL" id="QOG27362.1"/>
    </source>
</evidence>
<proteinExistence type="predicted"/>
<comment type="cofactor">
    <cofactor evidence="1">
        <name>Zn(2+)</name>
        <dbReference type="ChEBI" id="CHEBI:29105"/>
    </cofactor>
</comment>
<evidence type="ECO:0000313" key="16">
    <source>
        <dbReference type="Proteomes" id="UP001241571"/>
    </source>
</evidence>
<evidence type="ECO:0000256" key="1">
    <source>
        <dbReference type="ARBA" id="ARBA00001947"/>
    </source>
</evidence>
<dbReference type="GO" id="GO:0046872">
    <property type="term" value="F:metal ion binding"/>
    <property type="evidence" value="ECO:0007669"/>
    <property type="project" value="UniProtKB-KW"/>
</dbReference>
<dbReference type="InterPro" id="IPR036866">
    <property type="entry name" value="RibonucZ/Hydroxyglut_hydro"/>
</dbReference>
<dbReference type="Proteomes" id="UP000571857">
    <property type="component" value="Unassembled WGS sequence"/>
</dbReference>
<dbReference type="Proteomes" id="UP000254807">
    <property type="component" value="Unassembled WGS sequence"/>
</dbReference>
<name>A0A1L8TUV0_ENTGA</name>
<evidence type="ECO:0000313" key="14">
    <source>
        <dbReference type="Proteomes" id="UP000516696"/>
    </source>
</evidence>
<dbReference type="EMBL" id="JABXJK010000064">
    <property type="protein sequence ID" value="MBA0973513.1"/>
    <property type="molecule type" value="Genomic_DNA"/>
</dbReference>
<evidence type="ECO:0000256" key="2">
    <source>
        <dbReference type="ARBA" id="ARBA00022723"/>
    </source>
</evidence>
<sequence length="205" mass="22683">MKIIGLVTGPVQENCYLVWQDGHLLIIDPGAEAERIIAEIEKTEAKPSAILLTHTHYDHIGAVDHLRDYYSIPVYVSPLEQDWLGDPLKNLSGRHPDLGGITARPAEHELALKDYQIDGISFRVVATPGHSIGSVSFIFDDFVVSGDALFKGSIGRTDLPTGNLEQLLTSIQSELFILPNQLTVYPGHGEPTTIENEKRTNPFFR</sequence>
<dbReference type="PANTHER" id="PTHR46233">
    <property type="entry name" value="HYDROXYACYLGLUTATHIONE HYDROLASE GLOC"/>
    <property type="match status" value="1"/>
</dbReference>
<dbReference type="InterPro" id="IPR051453">
    <property type="entry name" value="MBL_Glyoxalase_II"/>
</dbReference>
<reference evidence="6 15" key="4">
    <citation type="submission" date="2020-06" db="EMBL/GenBank/DDBJ databases">
        <title>Crossreactivity between MHC class I-restricted antigens from cancer cells and an enterococcal bacteriophage.</title>
        <authorList>
            <person name="Fluckiger A."/>
            <person name="Daillere R."/>
            <person name="Sassi M."/>
            <person name="Cattoir V."/>
            <person name="Kroemer G."/>
            <person name="Zitvogel L."/>
        </authorList>
    </citation>
    <scope>NUCLEOTIDE SEQUENCE [LARGE SCALE GENOMIC DNA]</scope>
    <source>
        <strain evidence="6 15">EG4</strain>
    </source>
</reference>
<dbReference type="SMART" id="SM00849">
    <property type="entry name" value="Lactamase_B"/>
    <property type="match status" value="1"/>
</dbReference>
<dbReference type="SUPFAM" id="SSF56281">
    <property type="entry name" value="Metallo-hydrolase/oxidoreductase"/>
    <property type="match status" value="1"/>
</dbReference>
<dbReference type="Proteomes" id="UP000516696">
    <property type="component" value="Chromosome"/>
</dbReference>
<keyword evidence="12" id="KW-1185">Reference proteome</keyword>
<evidence type="ECO:0000256" key="4">
    <source>
        <dbReference type="ARBA" id="ARBA00022833"/>
    </source>
</evidence>
<feature type="domain" description="Metallo-beta-lactamase" evidence="5">
    <location>
        <begin position="12"/>
        <end position="188"/>
    </location>
</feature>
<dbReference type="RefSeq" id="WP_003127289.1">
    <property type="nucleotide sequence ID" value="NZ_BSYC01000004.1"/>
</dbReference>
<reference evidence="8" key="5">
    <citation type="submission" date="2023-03" db="EMBL/GenBank/DDBJ databases">
        <authorList>
            <person name="Shen W."/>
            <person name="Cai J."/>
        </authorList>
    </citation>
    <scope>NUCLEOTIDE SEQUENCE</scope>
    <source>
        <strain evidence="8">K69-2</strain>
    </source>
</reference>
<dbReference type="Proteomes" id="UP000439965">
    <property type="component" value="Unassembled WGS sequence"/>
</dbReference>
<reference evidence="11 12" key="1">
    <citation type="submission" date="2018-06" db="EMBL/GenBank/DDBJ databases">
        <authorList>
            <consortium name="Pathogen Informatics"/>
            <person name="Doyle S."/>
        </authorList>
    </citation>
    <scope>NUCLEOTIDE SEQUENCE [LARGE SCALE GENOMIC DNA]</scope>
    <source>
        <strain evidence="11 12">NCTC12360</strain>
    </source>
</reference>
<protein>
    <submittedName>
        <fullName evidence="9">MBL fold metallo-hydrolase</fullName>
    </submittedName>
    <submittedName>
        <fullName evidence="11">Metallo-beta-lactamase</fullName>
    </submittedName>
</protein>
<dbReference type="EMBL" id="JARPZN010000021">
    <property type="protein sequence ID" value="MDT2691805.1"/>
    <property type="molecule type" value="Genomic_DNA"/>
</dbReference>
<dbReference type="EMBL" id="CP050485">
    <property type="protein sequence ID" value="QOG27362.1"/>
    <property type="molecule type" value="Genomic_DNA"/>
</dbReference>
<accession>A0A1L8TUV0</accession>
<dbReference type="OrthoDB" id="9802248at2"/>
<dbReference type="Proteomes" id="UP001183682">
    <property type="component" value="Unassembled WGS sequence"/>
</dbReference>
<dbReference type="EMBL" id="WVTI01000001">
    <property type="protein sequence ID" value="MXS24486.1"/>
    <property type="molecule type" value="Genomic_DNA"/>
</dbReference>
<reference evidence="10 14" key="3">
    <citation type="submission" date="2020-03" db="EMBL/GenBank/DDBJ databases">
        <title>Characterization of ganglioside-mimicking enterococci.</title>
        <authorList>
            <person name="Patry R.T."/>
            <person name="Nothaft H."/>
            <person name="Bridger R."/>
            <person name="Shajahan A."/>
            <person name="Huynh S."/>
            <person name="Sanchez S."/>
            <person name="Azadi P."/>
            <person name="Cooper K."/>
            <person name="Miller W.G."/>
            <person name="Parker C.T."/>
            <person name="Wells L."/>
            <person name="Szymanski C.M."/>
        </authorList>
    </citation>
    <scope>NUCLEOTIDE SEQUENCE [LARGE SCALE GENOMIC DNA]</scope>
    <source>
        <strain evidence="10 14">EGM181</strain>
    </source>
</reference>